<organism evidence="1 2">
    <name type="scientific">Streblomastix strix</name>
    <dbReference type="NCBI Taxonomy" id="222440"/>
    <lineage>
        <taxon>Eukaryota</taxon>
        <taxon>Metamonada</taxon>
        <taxon>Preaxostyla</taxon>
        <taxon>Oxymonadida</taxon>
        <taxon>Streblomastigidae</taxon>
        <taxon>Streblomastix</taxon>
    </lineage>
</organism>
<proteinExistence type="predicted"/>
<comment type="caution">
    <text evidence="1">The sequence shown here is derived from an EMBL/GenBank/DDBJ whole genome shotgun (WGS) entry which is preliminary data.</text>
</comment>
<protein>
    <submittedName>
        <fullName evidence="1">Uncharacterized protein</fullName>
    </submittedName>
</protein>
<dbReference type="Proteomes" id="UP000324800">
    <property type="component" value="Unassembled WGS sequence"/>
</dbReference>
<gene>
    <name evidence="1" type="ORF">EZS28_033054</name>
</gene>
<accession>A0A5J4ULP0</accession>
<dbReference type="EMBL" id="SNRW01014484">
    <property type="protein sequence ID" value="KAA6371419.1"/>
    <property type="molecule type" value="Genomic_DNA"/>
</dbReference>
<reference evidence="1 2" key="1">
    <citation type="submission" date="2019-03" db="EMBL/GenBank/DDBJ databases">
        <title>Single cell metagenomics reveals metabolic interactions within the superorganism composed of flagellate Streblomastix strix and complex community of Bacteroidetes bacteria on its surface.</title>
        <authorList>
            <person name="Treitli S.C."/>
            <person name="Kolisko M."/>
            <person name="Husnik F."/>
            <person name="Keeling P."/>
            <person name="Hampl V."/>
        </authorList>
    </citation>
    <scope>NUCLEOTIDE SEQUENCE [LARGE SCALE GENOMIC DNA]</scope>
    <source>
        <strain evidence="1">ST1C</strain>
    </source>
</reference>
<dbReference type="AlphaFoldDB" id="A0A5J4ULP0"/>
<name>A0A5J4ULP0_9EUKA</name>
<evidence type="ECO:0000313" key="2">
    <source>
        <dbReference type="Proteomes" id="UP000324800"/>
    </source>
</evidence>
<evidence type="ECO:0000313" key="1">
    <source>
        <dbReference type="EMBL" id="KAA6371419.1"/>
    </source>
</evidence>
<sequence>MYGEVKKALLILAFKPRHEIEAFLADQGFAPLIFDKDDPCFIEKLDTLKLYVLSKQMAYEDLTQKFPAMINIYLKTDMQQKMTYAQVAKSQEEELRFYMGRSPKAQLIANSKMERPAALLPGPSAPPQSTVSTLVAQGPADITRHIQEGANTGDTLYQPRVRVDQVALDHHEEIGTITDIITINIAIDMANFGRQWPQY</sequence>